<evidence type="ECO:0000313" key="2">
    <source>
        <dbReference type="EMBL" id="KAK0430792.1"/>
    </source>
</evidence>
<name>A0AA39IUM5_9AGAR</name>
<dbReference type="InterPro" id="IPR012337">
    <property type="entry name" value="RNaseH-like_sf"/>
</dbReference>
<dbReference type="EMBL" id="JAUEPT010000133">
    <property type="protein sequence ID" value="KAK0430792.1"/>
    <property type="molecule type" value="Genomic_DNA"/>
</dbReference>
<proteinExistence type="predicted"/>
<dbReference type="AlphaFoldDB" id="A0AA39IUM5"/>
<dbReference type="GO" id="GO:0003676">
    <property type="term" value="F:nucleic acid binding"/>
    <property type="evidence" value="ECO:0007669"/>
    <property type="project" value="InterPro"/>
</dbReference>
<reference evidence="2" key="1">
    <citation type="submission" date="2023-06" db="EMBL/GenBank/DDBJ databases">
        <authorList>
            <consortium name="Lawrence Berkeley National Laboratory"/>
            <person name="Ahrendt S."/>
            <person name="Sahu N."/>
            <person name="Indic B."/>
            <person name="Wong-Bajracharya J."/>
            <person name="Merenyi Z."/>
            <person name="Ke H.-M."/>
            <person name="Monk M."/>
            <person name="Kocsube S."/>
            <person name="Drula E."/>
            <person name="Lipzen A."/>
            <person name="Balint B."/>
            <person name="Henrissat B."/>
            <person name="Andreopoulos B."/>
            <person name="Martin F.M."/>
            <person name="Harder C.B."/>
            <person name="Rigling D."/>
            <person name="Ford K.L."/>
            <person name="Foster G.D."/>
            <person name="Pangilinan J."/>
            <person name="Papanicolaou A."/>
            <person name="Barry K."/>
            <person name="LaButti K."/>
            <person name="Viragh M."/>
            <person name="Koriabine M."/>
            <person name="Yan M."/>
            <person name="Riley R."/>
            <person name="Champramary S."/>
            <person name="Plett K.L."/>
            <person name="Tsai I.J."/>
            <person name="Slot J."/>
            <person name="Sipos G."/>
            <person name="Plett J."/>
            <person name="Nagy L.G."/>
            <person name="Grigoriev I.V."/>
        </authorList>
    </citation>
    <scope>NUCLEOTIDE SEQUENCE</scope>
    <source>
        <strain evidence="2">FPL87.14</strain>
    </source>
</reference>
<dbReference type="InterPro" id="IPR036397">
    <property type="entry name" value="RNaseH_sf"/>
</dbReference>
<accession>A0AA39IUM5</accession>
<dbReference type="GO" id="GO:0004523">
    <property type="term" value="F:RNA-DNA hybrid ribonuclease activity"/>
    <property type="evidence" value="ECO:0007669"/>
    <property type="project" value="InterPro"/>
</dbReference>
<evidence type="ECO:0000313" key="3">
    <source>
        <dbReference type="Proteomes" id="UP001175226"/>
    </source>
</evidence>
<dbReference type="Gene3D" id="3.30.420.10">
    <property type="entry name" value="Ribonuclease H-like superfamily/Ribonuclease H"/>
    <property type="match status" value="1"/>
</dbReference>
<comment type="caution">
    <text evidence="2">The sequence shown here is derived from an EMBL/GenBank/DDBJ whole genome shotgun (WGS) entry which is preliminary data.</text>
</comment>
<dbReference type="PROSITE" id="PS50879">
    <property type="entry name" value="RNASE_H_1"/>
    <property type="match status" value="1"/>
</dbReference>
<dbReference type="SUPFAM" id="SSF53098">
    <property type="entry name" value="Ribonuclease H-like"/>
    <property type="match status" value="1"/>
</dbReference>
<gene>
    <name evidence="2" type="ORF">EV421DRAFT_1932030</name>
</gene>
<protein>
    <recommendedName>
        <fullName evidence="1">RNase H type-1 domain-containing protein</fullName>
    </recommendedName>
</protein>
<keyword evidence="3" id="KW-1185">Reference proteome</keyword>
<sequence length="398" mass="45286">MPTMKSYHGWIGVANSDVWKATVAALRQHSTPVYFQWIKGHNGNEGNEGADALANQGAQLDASEAIPADTEINHEFDVDGARLSSLSQSQAYRLIRECIQQVLATVAEINGAEPLESRLWALIQHKDVSHPIRGYLWKSLQNTFKIGTFWEHLGPQYAKRGECPHCHVMETMDHILTECNITGRAILWNLARELWERKGQEWIPVTYGTALGATLTQIRTGDGKVDSSATRLYHILMTETVHLIWKIRCQRRIQRGDDDQSRWHSEEEVRNLWIDAMNKRLMVDRLLVNKHKYGTRAMKKAKILSTWKGTLHNETTLPDDWIDQSRVLVGIVPVRKRLQYTQFEYQLGLAKSLSDSKTILSFSSLQPPLHWTISYSPLHSTFSADSALLINLRASAQG</sequence>
<organism evidence="2 3">
    <name type="scientific">Armillaria borealis</name>
    <dbReference type="NCBI Taxonomy" id="47425"/>
    <lineage>
        <taxon>Eukaryota</taxon>
        <taxon>Fungi</taxon>
        <taxon>Dikarya</taxon>
        <taxon>Basidiomycota</taxon>
        <taxon>Agaricomycotina</taxon>
        <taxon>Agaricomycetes</taxon>
        <taxon>Agaricomycetidae</taxon>
        <taxon>Agaricales</taxon>
        <taxon>Marasmiineae</taxon>
        <taxon>Physalacriaceae</taxon>
        <taxon>Armillaria</taxon>
    </lineage>
</organism>
<dbReference type="Pfam" id="PF00075">
    <property type="entry name" value="RNase_H"/>
    <property type="match status" value="1"/>
</dbReference>
<feature type="domain" description="RNase H type-1" evidence="1">
    <location>
        <begin position="1"/>
        <end position="59"/>
    </location>
</feature>
<evidence type="ECO:0000259" key="1">
    <source>
        <dbReference type="PROSITE" id="PS50879"/>
    </source>
</evidence>
<dbReference type="InterPro" id="IPR002156">
    <property type="entry name" value="RNaseH_domain"/>
</dbReference>
<dbReference type="Proteomes" id="UP001175226">
    <property type="component" value="Unassembled WGS sequence"/>
</dbReference>